<dbReference type="InterPro" id="IPR002347">
    <property type="entry name" value="SDR_fam"/>
</dbReference>
<gene>
    <name evidence="1" type="ORF">BUALT_Bualt02G0023400</name>
</gene>
<dbReference type="Proteomes" id="UP000826271">
    <property type="component" value="Unassembled WGS sequence"/>
</dbReference>
<accession>A0AAV6Y7H9</accession>
<dbReference type="CDD" id="cd09272">
    <property type="entry name" value="RNase_HI_RT_Ty1"/>
    <property type="match status" value="1"/>
</dbReference>
<sequence>MEPHHKLQKEEGKPVVNSTKFRQLVGSLIYLTITRPDLSYSVDVSSQFMENLQVSHLEAGKRILRYVKSTLEYGLFYKKNEKFVLSRFVYSDWAGDINDRRSTTGYCFNMSSAAISWCSKKQPNVALSNTEAEYCVATMAAQECVWLKMLISDIYEKVGSQVLRPMPEVYANLGKPNGWKVRYTNHRCGPWHRRVEARLFHKHRAKVVIVDILAELGQKGKLDIIFNNAAIIGTNKPNILNHDVSEFEKIINVNLIGAFLGTKHAAHVMIPNGHGSIITNGSVCTTTGGVANHGYTSQSTGSWGLLRILLWSSGGTKFM</sequence>
<evidence type="ECO:0000313" key="1">
    <source>
        <dbReference type="EMBL" id="KAG8387458.1"/>
    </source>
</evidence>
<reference evidence="1" key="1">
    <citation type="submission" date="2019-10" db="EMBL/GenBank/DDBJ databases">
        <authorList>
            <person name="Zhang R."/>
            <person name="Pan Y."/>
            <person name="Wang J."/>
            <person name="Ma R."/>
            <person name="Yu S."/>
        </authorList>
    </citation>
    <scope>NUCLEOTIDE SEQUENCE</scope>
    <source>
        <strain evidence="1">LA-IB0</strain>
        <tissue evidence="1">Leaf</tissue>
    </source>
</reference>
<dbReference type="EMBL" id="WHWC01000002">
    <property type="protein sequence ID" value="KAG8387458.1"/>
    <property type="molecule type" value="Genomic_DNA"/>
</dbReference>
<dbReference type="AlphaFoldDB" id="A0AAV6Y7H9"/>
<dbReference type="Pfam" id="PF00106">
    <property type="entry name" value="adh_short"/>
    <property type="match status" value="1"/>
</dbReference>
<protein>
    <submittedName>
        <fullName evidence="1">Uncharacterized protein</fullName>
    </submittedName>
</protein>
<dbReference type="PANTHER" id="PTHR11439:SF481">
    <property type="entry name" value="REVERSE TRANSCRIPTASE TY1_COPIA-TYPE DOMAIN-CONTAINING PROTEIN"/>
    <property type="match status" value="1"/>
</dbReference>
<dbReference type="PANTHER" id="PTHR11439">
    <property type="entry name" value="GAG-POL-RELATED RETROTRANSPOSON"/>
    <property type="match status" value="1"/>
</dbReference>
<evidence type="ECO:0000313" key="2">
    <source>
        <dbReference type="Proteomes" id="UP000826271"/>
    </source>
</evidence>
<comment type="caution">
    <text evidence="1">The sequence shown here is derived from an EMBL/GenBank/DDBJ whole genome shotgun (WGS) entry which is preliminary data.</text>
</comment>
<organism evidence="1 2">
    <name type="scientific">Buddleja alternifolia</name>
    <dbReference type="NCBI Taxonomy" id="168488"/>
    <lineage>
        <taxon>Eukaryota</taxon>
        <taxon>Viridiplantae</taxon>
        <taxon>Streptophyta</taxon>
        <taxon>Embryophyta</taxon>
        <taxon>Tracheophyta</taxon>
        <taxon>Spermatophyta</taxon>
        <taxon>Magnoliopsida</taxon>
        <taxon>eudicotyledons</taxon>
        <taxon>Gunneridae</taxon>
        <taxon>Pentapetalae</taxon>
        <taxon>asterids</taxon>
        <taxon>lamiids</taxon>
        <taxon>Lamiales</taxon>
        <taxon>Scrophulariaceae</taxon>
        <taxon>Buddlejeae</taxon>
        <taxon>Buddleja</taxon>
    </lineage>
</organism>
<name>A0AAV6Y7H9_9LAMI</name>
<proteinExistence type="predicted"/>
<dbReference type="Gene3D" id="3.40.50.720">
    <property type="entry name" value="NAD(P)-binding Rossmann-like Domain"/>
    <property type="match status" value="1"/>
</dbReference>
<dbReference type="InterPro" id="IPR036291">
    <property type="entry name" value="NAD(P)-bd_dom_sf"/>
</dbReference>
<keyword evidence="2" id="KW-1185">Reference proteome</keyword>
<dbReference type="SUPFAM" id="SSF51735">
    <property type="entry name" value="NAD(P)-binding Rossmann-fold domains"/>
    <property type="match status" value="1"/>
</dbReference>